<protein>
    <submittedName>
        <fullName evidence="3">N-6 DNA methylase</fullName>
    </submittedName>
</protein>
<reference evidence="3" key="1">
    <citation type="journal article" date="2022" name="Int. J. Syst. Evol. Microbiol.">
        <title>Pseudomonas aegrilactucae sp. nov. and Pseudomonas morbosilactucae sp. nov., pathogens causing bacterial rot of lettuce in Japan.</title>
        <authorList>
            <person name="Sawada H."/>
            <person name="Fujikawa T."/>
            <person name="Satou M."/>
        </authorList>
    </citation>
    <scope>NUCLEOTIDE SEQUENCE</scope>
    <source>
        <strain evidence="3">MAFF 301350</strain>
    </source>
</reference>
<evidence type="ECO:0000313" key="4">
    <source>
        <dbReference type="Proteomes" id="UP001106592"/>
    </source>
</evidence>
<name>A0A9Q2XSD7_9PSED</name>
<dbReference type="InterPro" id="IPR003356">
    <property type="entry name" value="DNA_methylase_A-5"/>
</dbReference>
<gene>
    <name evidence="3" type="ORF">KUO17_26075</name>
</gene>
<keyword evidence="3" id="KW-0489">Methyltransferase</keyword>
<dbReference type="GO" id="GO:0003677">
    <property type="term" value="F:DNA binding"/>
    <property type="evidence" value="ECO:0007669"/>
    <property type="project" value="InterPro"/>
</dbReference>
<sequence length="423" mass="47593">MNKFNPHNHALANFFDSIIDTIDREALAELVNLDSADSVLRTFLSIDEMREFGSFFTGQELSTCAVAAFNAPISLDSVVLDPTCGTGNLLIEFSRRLEVKEYLSETLRQWGGVLVGFDIHESFIRATKLRLVLEALNRGVIKDCTIDEAQSLLSKIVVKDAMSVTAQDLCNTTHLLMNPPFSSWDSPRENYWRIGKVNAAGVVFDHYLRCVPPNCAISAILPDVLRSGTRYQNWRDFVEANIDGHAEIAGRFNEKTDIDVFLIHGFATPPQNRTIIWFPEQCKSSTISEHYDVCIGPLVAYRDPLEGPSSPYAHSKNTPLWSSITNLSETRNFKGRLIEPPFVVIRRTSSPSDKFRASAAIINESCPVAVENHLIVVKPRSNSLEDCRRLVEVLKSKRTNDFINNRIRCRHLTVGVVKDIPLW</sequence>
<reference evidence="3" key="2">
    <citation type="journal article" date="2023" name="Plant Pathol.">
        <title>Dismantling and reorganizing Pseudomonas marginalis sensu#lato.</title>
        <authorList>
            <person name="Sawada H."/>
            <person name="Fujikawa T."/>
            <person name="Satou M."/>
        </authorList>
    </citation>
    <scope>NUCLEOTIDE SEQUENCE</scope>
    <source>
        <strain evidence="3">MAFF 301350</strain>
    </source>
</reference>
<comment type="similarity">
    <text evidence="1">Belongs to the N(4)/N(6)-methyltransferase family.</text>
</comment>
<feature type="domain" description="DNA methylase adenine-specific" evidence="2">
    <location>
        <begin position="48"/>
        <end position="184"/>
    </location>
</feature>
<dbReference type="GO" id="GO:0008170">
    <property type="term" value="F:N-methyltransferase activity"/>
    <property type="evidence" value="ECO:0007669"/>
    <property type="project" value="InterPro"/>
</dbReference>
<proteinExistence type="inferred from homology"/>
<organism evidence="3 4">
    <name type="scientific">Pseudomonas aegrilactucae</name>
    <dbReference type="NCBI Taxonomy" id="2854028"/>
    <lineage>
        <taxon>Bacteria</taxon>
        <taxon>Pseudomonadati</taxon>
        <taxon>Pseudomonadota</taxon>
        <taxon>Gammaproteobacteria</taxon>
        <taxon>Pseudomonadales</taxon>
        <taxon>Pseudomonadaceae</taxon>
        <taxon>Pseudomonas</taxon>
    </lineage>
</organism>
<dbReference type="GO" id="GO:0032259">
    <property type="term" value="P:methylation"/>
    <property type="evidence" value="ECO:0007669"/>
    <property type="project" value="UniProtKB-KW"/>
</dbReference>
<evidence type="ECO:0000256" key="1">
    <source>
        <dbReference type="ARBA" id="ARBA00006594"/>
    </source>
</evidence>
<evidence type="ECO:0000259" key="2">
    <source>
        <dbReference type="Pfam" id="PF02384"/>
    </source>
</evidence>
<dbReference type="EMBL" id="JAHTBI010000150">
    <property type="protein sequence ID" value="MBV6290441.1"/>
    <property type="molecule type" value="Genomic_DNA"/>
</dbReference>
<evidence type="ECO:0000313" key="3">
    <source>
        <dbReference type="EMBL" id="MBV6290441.1"/>
    </source>
</evidence>
<dbReference type="AlphaFoldDB" id="A0A9Q2XSD7"/>
<keyword evidence="3" id="KW-0808">Transferase</keyword>
<dbReference type="Pfam" id="PF02384">
    <property type="entry name" value="N6_Mtase"/>
    <property type="match status" value="1"/>
</dbReference>
<dbReference type="RefSeq" id="WP_217978430.1">
    <property type="nucleotide sequence ID" value="NZ_JAHTBI010000150.1"/>
</dbReference>
<accession>A0A9Q2XSD7</accession>
<comment type="caution">
    <text evidence="3">The sequence shown here is derived from an EMBL/GenBank/DDBJ whole genome shotgun (WGS) entry which is preliminary data.</text>
</comment>
<dbReference type="Proteomes" id="UP001106592">
    <property type="component" value="Unassembled WGS sequence"/>
</dbReference>
<keyword evidence="4" id="KW-1185">Reference proteome</keyword>